<organism evidence="2 3">
    <name type="scientific">Puccinia coronata f. sp. avenae</name>
    <dbReference type="NCBI Taxonomy" id="200324"/>
    <lineage>
        <taxon>Eukaryota</taxon>
        <taxon>Fungi</taxon>
        <taxon>Dikarya</taxon>
        <taxon>Basidiomycota</taxon>
        <taxon>Pucciniomycotina</taxon>
        <taxon>Pucciniomycetes</taxon>
        <taxon>Pucciniales</taxon>
        <taxon>Pucciniaceae</taxon>
        <taxon>Puccinia</taxon>
    </lineage>
</organism>
<proteinExistence type="predicted"/>
<sequence length="408" mass="45947">MKCLLLFQVLPASSHIPSPEEISSGEQVSTFLFDQSSPTLLEEQLARYLGTPLSFPPDRDVESSDLTISHISPQPEPGPLTPYRDFKSHRDSSLVEYFNPGTNLASREGDCASSPASNGQVSPPARKRKKAHMKDISNKSQKVSTTQAKESSKVFQSKFRKESSKPKVAKKKSPGNREETGSNTLLPSLDKSSSGVHIDEVTHESKTQDPGDIMSFVHSEEIPESSNVSNPKKKEAGTVTPANKRKKEYNEEVNRIIDIVQKRIDLDTFPTFKTITNKMKGTLEKWKNDPENNHSRPDKRVLAIENYITDITTVSTFLILRQISLQRGFQGQLITDRGTVQKVLDFMNRFWDSILERNLKLKHKYRWIPTMADYSHPESELIGQGAYVGKALCYATSRDVLAHWINSQ</sequence>
<protein>
    <submittedName>
        <fullName evidence="2">Uncharacterized protein</fullName>
    </submittedName>
</protein>
<accession>A0A2N5SWJ2</accession>
<evidence type="ECO:0000313" key="2">
    <source>
        <dbReference type="EMBL" id="PLW17602.1"/>
    </source>
</evidence>
<feature type="region of interest" description="Disordered" evidence="1">
    <location>
        <begin position="106"/>
        <end position="197"/>
    </location>
</feature>
<dbReference type="AlphaFoldDB" id="A0A2N5SWJ2"/>
<dbReference type="Proteomes" id="UP000235392">
    <property type="component" value="Unassembled WGS sequence"/>
</dbReference>
<name>A0A2N5SWJ2_9BASI</name>
<dbReference type="EMBL" id="PGCI01000748">
    <property type="protein sequence ID" value="PLW17602.1"/>
    <property type="molecule type" value="Genomic_DNA"/>
</dbReference>
<feature type="compositionally biased region" description="Polar residues" evidence="1">
    <location>
        <begin position="138"/>
        <end position="155"/>
    </location>
</feature>
<reference evidence="2 3" key="1">
    <citation type="submission" date="2017-11" db="EMBL/GenBank/DDBJ databases">
        <title>De novo assembly and phasing of dikaryotic genomes from two isolates of Puccinia coronata f. sp. avenae, the causal agent of oat crown rust.</title>
        <authorList>
            <person name="Miller M.E."/>
            <person name="Zhang Y."/>
            <person name="Omidvar V."/>
            <person name="Sperschneider J."/>
            <person name="Schwessinger B."/>
            <person name="Raley C."/>
            <person name="Palmer J.M."/>
            <person name="Garnica D."/>
            <person name="Upadhyaya N."/>
            <person name="Rathjen J."/>
            <person name="Taylor J.M."/>
            <person name="Park R.F."/>
            <person name="Dodds P.N."/>
            <person name="Hirsch C.D."/>
            <person name="Kianian S.F."/>
            <person name="Figueroa M."/>
        </authorList>
    </citation>
    <scope>NUCLEOTIDE SEQUENCE [LARGE SCALE GENOMIC DNA]</scope>
    <source>
        <strain evidence="2">12SD80</strain>
    </source>
</reference>
<gene>
    <name evidence="2" type="ORF">PCASD_17643</name>
</gene>
<evidence type="ECO:0000313" key="3">
    <source>
        <dbReference type="Proteomes" id="UP000235392"/>
    </source>
</evidence>
<evidence type="ECO:0000256" key="1">
    <source>
        <dbReference type="SAM" id="MobiDB-lite"/>
    </source>
</evidence>
<comment type="caution">
    <text evidence="2">The sequence shown here is derived from an EMBL/GenBank/DDBJ whole genome shotgun (WGS) entry which is preliminary data.</text>
</comment>
<feature type="region of interest" description="Disordered" evidence="1">
    <location>
        <begin position="221"/>
        <end position="245"/>
    </location>
</feature>
<feature type="compositionally biased region" description="Polar residues" evidence="1">
    <location>
        <begin position="181"/>
        <end position="195"/>
    </location>
</feature>